<dbReference type="PROSITE" id="PS50943">
    <property type="entry name" value="HTH_CROC1"/>
    <property type="match status" value="1"/>
</dbReference>
<dbReference type="SUPFAM" id="SSF47413">
    <property type="entry name" value="lambda repressor-like DNA-binding domains"/>
    <property type="match status" value="1"/>
</dbReference>
<dbReference type="Proteomes" id="UP000216101">
    <property type="component" value="Unassembled WGS sequence"/>
</dbReference>
<evidence type="ECO:0000313" key="4">
    <source>
        <dbReference type="Proteomes" id="UP000216101"/>
    </source>
</evidence>
<accession>A0A266QBW9</accession>
<dbReference type="STRING" id="1209072.GCA_000766945_03712"/>
<evidence type="ECO:0000256" key="1">
    <source>
        <dbReference type="ARBA" id="ARBA00023125"/>
    </source>
</evidence>
<protein>
    <submittedName>
        <fullName evidence="3">Transcriptional regulator</fullName>
    </submittedName>
</protein>
<dbReference type="Pfam" id="PF01381">
    <property type="entry name" value="HTH_3"/>
    <property type="match status" value="1"/>
</dbReference>
<keyword evidence="1" id="KW-0238">DNA-binding</keyword>
<dbReference type="AlphaFoldDB" id="A0A266QBW9"/>
<keyword evidence="4" id="KW-1185">Reference proteome</keyword>
<dbReference type="InterPro" id="IPR050807">
    <property type="entry name" value="TransReg_Diox_bact_type"/>
</dbReference>
<name>A0A266QBW9_9GAMM</name>
<dbReference type="RefSeq" id="WP_094984810.1">
    <property type="nucleotide sequence ID" value="NZ_NHNI01000001.1"/>
</dbReference>
<comment type="caution">
    <text evidence="3">The sequence shown here is derived from an EMBL/GenBank/DDBJ whole genome shotgun (WGS) entry which is preliminary data.</text>
</comment>
<evidence type="ECO:0000313" key="3">
    <source>
        <dbReference type="EMBL" id="OZY87394.1"/>
    </source>
</evidence>
<dbReference type="GO" id="GO:0003700">
    <property type="term" value="F:DNA-binding transcription factor activity"/>
    <property type="evidence" value="ECO:0007669"/>
    <property type="project" value="TreeGrafter"/>
</dbReference>
<organism evidence="3 4">
    <name type="scientific">Cellvibrio mixtus</name>
    <dbReference type="NCBI Taxonomy" id="39650"/>
    <lineage>
        <taxon>Bacteria</taxon>
        <taxon>Pseudomonadati</taxon>
        <taxon>Pseudomonadota</taxon>
        <taxon>Gammaproteobacteria</taxon>
        <taxon>Cellvibrionales</taxon>
        <taxon>Cellvibrionaceae</taxon>
        <taxon>Cellvibrio</taxon>
    </lineage>
</organism>
<dbReference type="CDD" id="cd00093">
    <property type="entry name" value="HTH_XRE"/>
    <property type="match status" value="1"/>
</dbReference>
<dbReference type="PANTHER" id="PTHR46797:SF1">
    <property type="entry name" value="METHYLPHOSPHONATE SYNTHASE"/>
    <property type="match status" value="1"/>
</dbReference>
<sequence length="69" mass="7880">MQLKKQFGKRVQQLRQARKITQEELAEKVGVSIESISNIERGIHGPSFDNLEKIIIALQVPAKSLFEFD</sequence>
<reference evidence="4" key="1">
    <citation type="submission" date="2017-05" db="EMBL/GenBank/DDBJ databases">
        <authorList>
            <person name="Barney B.M."/>
        </authorList>
    </citation>
    <scope>NUCLEOTIDE SEQUENCE [LARGE SCALE GENOMIC DNA]</scope>
    <source>
        <strain evidence="4">PSBB022</strain>
    </source>
</reference>
<dbReference type="EMBL" id="NHNI01000001">
    <property type="protein sequence ID" value="OZY87394.1"/>
    <property type="molecule type" value="Genomic_DNA"/>
</dbReference>
<dbReference type="InterPro" id="IPR001387">
    <property type="entry name" value="Cro/C1-type_HTH"/>
</dbReference>
<dbReference type="PANTHER" id="PTHR46797">
    <property type="entry name" value="HTH-TYPE TRANSCRIPTIONAL REGULATOR"/>
    <property type="match status" value="1"/>
</dbReference>
<dbReference type="GO" id="GO:0003677">
    <property type="term" value="F:DNA binding"/>
    <property type="evidence" value="ECO:0007669"/>
    <property type="project" value="UniProtKB-KW"/>
</dbReference>
<dbReference type="InterPro" id="IPR010982">
    <property type="entry name" value="Lambda_DNA-bd_dom_sf"/>
</dbReference>
<evidence type="ECO:0000259" key="2">
    <source>
        <dbReference type="PROSITE" id="PS50943"/>
    </source>
</evidence>
<dbReference type="SMART" id="SM00530">
    <property type="entry name" value="HTH_XRE"/>
    <property type="match status" value="1"/>
</dbReference>
<gene>
    <name evidence="3" type="ORF">CBP51_10555</name>
</gene>
<dbReference type="Gene3D" id="1.10.260.40">
    <property type="entry name" value="lambda repressor-like DNA-binding domains"/>
    <property type="match status" value="1"/>
</dbReference>
<proteinExistence type="predicted"/>
<dbReference type="GO" id="GO:0005829">
    <property type="term" value="C:cytosol"/>
    <property type="evidence" value="ECO:0007669"/>
    <property type="project" value="TreeGrafter"/>
</dbReference>
<feature type="domain" description="HTH cro/C1-type" evidence="2">
    <location>
        <begin position="11"/>
        <end position="65"/>
    </location>
</feature>